<name>A0A7G9TAC1_PSEMX</name>
<gene>
    <name evidence="2" type="ORF">IAE60_14055</name>
</gene>
<dbReference type="Proteomes" id="UP000515838">
    <property type="component" value="Chromosome"/>
</dbReference>
<dbReference type="PANTHER" id="PTHR42905">
    <property type="entry name" value="PHOSPHOENOLPYRUVATE CARBOXYLASE"/>
    <property type="match status" value="1"/>
</dbReference>
<sequence>MPPSSEAAARFRDLHRQGLLRLANAWDAGTARLIEQRGAAAVATTSAGLAWAQGYADGDRLDPDVLLQAVSRIARVICVPLTVDVEGGYSDDPDSVAALVLRVVHAGAAGINLEDGAGPPDLLAAKIRAIREACVAQGTDVFINARTDVYLRGLAAEERRVDETLARAALYRQAGADGLFVPGLVDVDAIRAVADACGLPLNVMLRPALQDLAALQALGVRRVSTGSALAESMYGRLSAQVDEFLHADTTSLPDPQAMGYGAVNALFG</sequence>
<evidence type="ECO:0000256" key="1">
    <source>
        <dbReference type="ARBA" id="ARBA00022723"/>
    </source>
</evidence>
<dbReference type="Gene3D" id="3.20.20.60">
    <property type="entry name" value="Phosphoenolpyruvate-binding domains"/>
    <property type="match status" value="1"/>
</dbReference>
<keyword evidence="1" id="KW-0479">Metal-binding</keyword>
<accession>A0A7G9TAC1</accession>
<dbReference type="EMBL" id="CP060731">
    <property type="protein sequence ID" value="QNN77046.1"/>
    <property type="molecule type" value="Genomic_DNA"/>
</dbReference>
<dbReference type="PANTHER" id="PTHR42905:SF16">
    <property type="entry name" value="CARBOXYPHOSPHONOENOLPYRUVATE PHOSPHONOMUTASE-LIKE PROTEIN (AFU_ORTHOLOGUE AFUA_5G07230)"/>
    <property type="match status" value="1"/>
</dbReference>
<dbReference type="AlphaFoldDB" id="A0A7G9TAC1"/>
<organism evidence="2 3">
    <name type="scientific">Pseudoxanthomonas mexicana</name>
    <dbReference type="NCBI Taxonomy" id="128785"/>
    <lineage>
        <taxon>Bacteria</taxon>
        <taxon>Pseudomonadati</taxon>
        <taxon>Pseudomonadota</taxon>
        <taxon>Gammaproteobacteria</taxon>
        <taxon>Lysobacterales</taxon>
        <taxon>Lysobacteraceae</taxon>
        <taxon>Pseudoxanthomonas</taxon>
    </lineage>
</organism>
<keyword evidence="2" id="KW-0456">Lyase</keyword>
<dbReference type="GO" id="GO:0046872">
    <property type="term" value="F:metal ion binding"/>
    <property type="evidence" value="ECO:0007669"/>
    <property type="project" value="UniProtKB-KW"/>
</dbReference>
<proteinExistence type="predicted"/>
<dbReference type="RefSeq" id="WP_187572734.1">
    <property type="nucleotide sequence ID" value="NZ_CP060731.1"/>
</dbReference>
<dbReference type="InterPro" id="IPR040442">
    <property type="entry name" value="Pyrv_kinase-like_dom_sf"/>
</dbReference>
<reference evidence="2 3" key="1">
    <citation type="submission" date="2020-08" db="EMBL/GenBank/DDBJ databases">
        <title>Streptomycin Non-resistant strain, P. mexicana.</title>
        <authorList>
            <person name="Ganesh-Kumar S."/>
            <person name="Zhe T."/>
            <person name="Yu Z."/>
            <person name="Min Y."/>
        </authorList>
    </citation>
    <scope>NUCLEOTIDE SEQUENCE [LARGE SCALE GENOMIC DNA]</scope>
    <source>
        <strain evidence="2 3">GTZY2</strain>
    </source>
</reference>
<dbReference type="SUPFAM" id="SSF51621">
    <property type="entry name" value="Phosphoenolpyruvate/pyruvate domain"/>
    <property type="match status" value="1"/>
</dbReference>
<dbReference type="Pfam" id="PF13714">
    <property type="entry name" value="PEP_mutase"/>
    <property type="match status" value="1"/>
</dbReference>
<dbReference type="GeneID" id="81472104"/>
<dbReference type="InterPro" id="IPR015813">
    <property type="entry name" value="Pyrv/PenolPyrv_kinase-like_dom"/>
</dbReference>
<protein>
    <submittedName>
        <fullName evidence="2">Isocitrate lyase/phosphoenolpyruvate mutase family protein</fullName>
    </submittedName>
</protein>
<dbReference type="GO" id="GO:0016829">
    <property type="term" value="F:lyase activity"/>
    <property type="evidence" value="ECO:0007669"/>
    <property type="project" value="UniProtKB-KW"/>
</dbReference>
<evidence type="ECO:0000313" key="3">
    <source>
        <dbReference type="Proteomes" id="UP000515838"/>
    </source>
</evidence>
<dbReference type="InterPro" id="IPR039556">
    <property type="entry name" value="ICL/PEPM"/>
</dbReference>
<keyword evidence="2" id="KW-0670">Pyruvate</keyword>
<dbReference type="CDD" id="cd00377">
    <property type="entry name" value="ICL_PEPM"/>
    <property type="match status" value="1"/>
</dbReference>
<evidence type="ECO:0000313" key="2">
    <source>
        <dbReference type="EMBL" id="QNN77046.1"/>
    </source>
</evidence>